<sequence length="144" mass="15926">MCDRSLMSRKRECSNPKPSPYGQQCNGSRSDIISCDTCQTASSSNIRLVNGRVEVYLNGAWGTVCPGVFSDAYNVVQVVCRMLGLPASNARYMHMAMFKSMPVLLDGVICNGNEASLFDCSLDPGCQHHNHREFKLNDFGVYCE</sequence>
<gene>
    <name evidence="5" type="ORF">DPMN_137369</name>
</gene>
<feature type="disulfide bond" evidence="2">
    <location>
        <begin position="110"/>
        <end position="120"/>
    </location>
</feature>
<dbReference type="Gene3D" id="3.10.250.10">
    <property type="entry name" value="SRCR-like domain"/>
    <property type="match status" value="1"/>
</dbReference>
<keyword evidence="1 2" id="KW-1015">Disulfide bond</keyword>
<organism evidence="5 6">
    <name type="scientific">Dreissena polymorpha</name>
    <name type="common">Zebra mussel</name>
    <name type="synonym">Mytilus polymorpha</name>
    <dbReference type="NCBI Taxonomy" id="45954"/>
    <lineage>
        <taxon>Eukaryota</taxon>
        <taxon>Metazoa</taxon>
        <taxon>Spiralia</taxon>
        <taxon>Lophotrochozoa</taxon>
        <taxon>Mollusca</taxon>
        <taxon>Bivalvia</taxon>
        <taxon>Autobranchia</taxon>
        <taxon>Heteroconchia</taxon>
        <taxon>Euheterodonta</taxon>
        <taxon>Imparidentia</taxon>
        <taxon>Neoheterodontei</taxon>
        <taxon>Myida</taxon>
        <taxon>Dreissenoidea</taxon>
        <taxon>Dreissenidae</taxon>
        <taxon>Dreissena</taxon>
    </lineage>
</organism>
<proteinExistence type="predicted"/>
<dbReference type="PRINTS" id="PR00258">
    <property type="entry name" value="SPERACTRCPTR"/>
</dbReference>
<dbReference type="Pfam" id="PF00530">
    <property type="entry name" value="SRCR"/>
    <property type="match status" value="1"/>
</dbReference>
<feature type="region of interest" description="Disordered" evidence="3">
    <location>
        <begin position="1"/>
        <end position="25"/>
    </location>
</feature>
<evidence type="ECO:0000256" key="3">
    <source>
        <dbReference type="SAM" id="MobiDB-lite"/>
    </source>
</evidence>
<keyword evidence="6" id="KW-1185">Reference proteome</keyword>
<evidence type="ECO:0000256" key="2">
    <source>
        <dbReference type="PROSITE-ProRule" id="PRU00196"/>
    </source>
</evidence>
<dbReference type="SUPFAM" id="SSF56487">
    <property type="entry name" value="SRCR-like"/>
    <property type="match status" value="1"/>
</dbReference>
<evidence type="ECO:0000313" key="6">
    <source>
        <dbReference type="Proteomes" id="UP000828390"/>
    </source>
</evidence>
<name>A0A9D4G545_DREPO</name>
<dbReference type="InterPro" id="IPR036772">
    <property type="entry name" value="SRCR-like_dom_sf"/>
</dbReference>
<dbReference type="Proteomes" id="UP000828390">
    <property type="component" value="Unassembled WGS sequence"/>
</dbReference>
<comment type="caution">
    <text evidence="2">Lacks conserved residue(s) required for the propagation of feature annotation.</text>
</comment>
<feature type="domain" description="SRCR" evidence="4">
    <location>
        <begin position="38"/>
        <end position="144"/>
    </location>
</feature>
<accession>A0A9D4G545</accession>
<evidence type="ECO:0000259" key="4">
    <source>
        <dbReference type="PROSITE" id="PS50287"/>
    </source>
</evidence>
<dbReference type="AlphaFoldDB" id="A0A9D4G545"/>
<dbReference type="GO" id="GO:0016020">
    <property type="term" value="C:membrane"/>
    <property type="evidence" value="ECO:0007669"/>
    <property type="project" value="InterPro"/>
</dbReference>
<reference evidence="5" key="1">
    <citation type="journal article" date="2019" name="bioRxiv">
        <title>The Genome of the Zebra Mussel, Dreissena polymorpha: A Resource for Invasive Species Research.</title>
        <authorList>
            <person name="McCartney M.A."/>
            <person name="Auch B."/>
            <person name="Kono T."/>
            <person name="Mallez S."/>
            <person name="Zhang Y."/>
            <person name="Obille A."/>
            <person name="Becker A."/>
            <person name="Abrahante J.E."/>
            <person name="Garbe J."/>
            <person name="Badalamenti J.P."/>
            <person name="Herman A."/>
            <person name="Mangelson H."/>
            <person name="Liachko I."/>
            <person name="Sullivan S."/>
            <person name="Sone E.D."/>
            <person name="Koren S."/>
            <person name="Silverstein K.A.T."/>
            <person name="Beckman K.B."/>
            <person name="Gohl D.M."/>
        </authorList>
    </citation>
    <scope>NUCLEOTIDE SEQUENCE</scope>
    <source>
        <strain evidence="5">Duluth1</strain>
        <tissue evidence="5">Whole animal</tissue>
    </source>
</reference>
<dbReference type="SMART" id="SM00202">
    <property type="entry name" value="SR"/>
    <property type="match status" value="1"/>
</dbReference>
<comment type="caution">
    <text evidence="5">The sequence shown here is derived from an EMBL/GenBank/DDBJ whole genome shotgun (WGS) entry which is preliminary data.</text>
</comment>
<dbReference type="PROSITE" id="PS50287">
    <property type="entry name" value="SRCR_2"/>
    <property type="match status" value="1"/>
</dbReference>
<dbReference type="InterPro" id="IPR001190">
    <property type="entry name" value="SRCR"/>
</dbReference>
<evidence type="ECO:0000313" key="5">
    <source>
        <dbReference type="EMBL" id="KAH3809006.1"/>
    </source>
</evidence>
<dbReference type="PANTHER" id="PTHR48071:SF18">
    <property type="entry name" value="DELETED IN MALIGNANT BRAIN TUMORS 1 PROTEIN-RELATED"/>
    <property type="match status" value="1"/>
</dbReference>
<evidence type="ECO:0000256" key="1">
    <source>
        <dbReference type="ARBA" id="ARBA00023157"/>
    </source>
</evidence>
<reference evidence="5" key="2">
    <citation type="submission" date="2020-11" db="EMBL/GenBank/DDBJ databases">
        <authorList>
            <person name="McCartney M.A."/>
            <person name="Auch B."/>
            <person name="Kono T."/>
            <person name="Mallez S."/>
            <person name="Becker A."/>
            <person name="Gohl D.M."/>
            <person name="Silverstein K.A.T."/>
            <person name="Koren S."/>
            <person name="Bechman K.B."/>
            <person name="Herman A."/>
            <person name="Abrahante J.E."/>
            <person name="Garbe J."/>
        </authorList>
    </citation>
    <scope>NUCLEOTIDE SEQUENCE</scope>
    <source>
        <strain evidence="5">Duluth1</strain>
        <tissue evidence="5">Whole animal</tissue>
    </source>
</reference>
<dbReference type="PANTHER" id="PTHR48071">
    <property type="entry name" value="SRCR DOMAIN-CONTAINING PROTEIN"/>
    <property type="match status" value="1"/>
</dbReference>
<protein>
    <recommendedName>
        <fullName evidence="4">SRCR domain-containing protein</fullName>
    </recommendedName>
</protein>
<dbReference type="EMBL" id="JAIWYP010000006">
    <property type="protein sequence ID" value="KAH3809006.1"/>
    <property type="molecule type" value="Genomic_DNA"/>
</dbReference>